<sequence>MNRNSLEDFREQAAALKMPAGMQQAIEKQMEKNLETIAVTAKLPSHKGHLEVTAHLKRGAGDSEYYFFNKYDLAYNNKVKPLGNDYQYAVRTDVKDGVVLEKPLLRRFDSPIAAIDFFNKQKGNSELFTGKVSENGKLTGGQSLATMNDGKVDYVTRDFQGAYRNTVVKNTVYVNKGVGFNMTQSSNMLQGGAAHRDDLVSRAGEQYQAWNVYKFDEPRDKYGNLLVKQYGEGYPFNLEIELSNYRIKELDSPEKFNAIVVAMKDGERPVVTALTETGEQKKLQMEAAPRFGNLNFFSMDYRPVNREQFQKVVKQGKDISAGKEKGASQSQEMTM</sequence>
<gene>
    <name evidence="2" type="ORF">EZ444_04175</name>
</gene>
<proteinExistence type="predicted"/>
<name>A0A4R0NFH0_9SPHI</name>
<evidence type="ECO:0000313" key="2">
    <source>
        <dbReference type="EMBL" id="TCC98487.1"/>
    </source>
</evidence>
<feature type="compositionally biased region" description="Basic and acidic residues" evidence="1">
    <location>
        <begin position="315"/>
        <end position="326"/>
    </location>
</feature>
<dbReference type="AlphaFoldDB" id="A0A4R0NFH0"/>
<dbReference type="OrthoDB" id="744378at2"/>
<dbReference type="RefSeq" id="WP_131607470.1">
    <property type="nucleotide sequence ID" value="NZ_SJSM01000002.1"/>
</dbReference>
<organism evidence="2 3">
    <name type="scientific">Pedobacter hiemivivus</name>
    <dbReference type="NCBI Taxonomy" id="2530454"/>
    <lineage>
        <taxon>Bacteria</taxon>
        <taxon>Pseudomonadati</taxon>
        <taxon>Bacteroidota</taxon>
        <taxon>Sphingobacteriia</taxon>
        <taxon>Sphingobacteriales</taxon>
        <taxon>Sphingobacteriaceae</taxon>
        <taxon>Pedobacter</taxon>
    </lineage>
</organism>
<accession>A0A4R0NFH0</accession>
<protein>
    <recommendedName>
        <fullName evidence="4">DUF3945 domain-containing protein</fullName>
    </recommendedName>
</protein>
<dbReference type="Proteomes" id="UP000291117">
    <property type="component" value="Unassembled WGS sequence"/>
</dbReference>
<keyword evidence="3" id="KW-1185">Reference proteome</keyword>
<comment type="caution">
    <text evidence="2">The sequence shown here is derived from an EMBL/GenBank/DDBJ whole genome shotgun (WGS) entry which is preliminary data.</text>
</comment>
<evidence type="ECO:0008006" key="4">
    <source>
        <dbReference type="Google" id="ProtNLM"/>
    </source>
</evidence>
<reference evidence="2 3" key="1">
    <citation type="submission" date="2019-02" db="EMBL/GenBank/DDBJ databases">
        <title>Pedobacter sp. RP-3-8 sp. nov., isolated from Arctic soil.</title>
        <authorList>
            <person name="Dahal R.H."/>
        </authorList>
    </citation>
    <scope>NUCLEOTIDE SEQUENCE [LARGE SCALE GENOMIC DNA]</scope>
    <source>
        <strain evidence="2 3">RP-3-8</strain>
    </source>
</reference>
<evidence type="ECO:0000256" key="1">
    <source>
        <dbReference type="SAM" id="MobiDB-lite"/>
    </source>
</evidence>
<dbReference type="EMBL" id="SJSM01000002">
    <property type="protein sequence ID" value="TCC98487.1"/>
    <property type="molecule type" value="Genomic_DNA"/>
</dbReference>
<evidence type="ECO:0000313" key="3">
    <source>
        <dbReference type="Proteomes" id="UP000291117"/>
    </source>
</evidence>
<feature type="region of interest" description="Disordered" evidence="1">
    <location>
        <begin position="315"/>
        <end position="335"/>
    </location>
</feature>